<keyword evidence="8" id="KW-0812">Transmembrane</keyword>
<dbReference type="Proteomes" id="UP000321367">
    <property type="component" value="Unassembled WGS sequence"/>
</dbReference>
<evidence type="ECO:0000256" key="7">
    <source>
        <dbReference type="SAM" id="Coils"/>
    </source>
</evidence>
<dbReference type="InterPro" id="IPR050482">
    <property type="entry name" value="Sensor_HK_TwoCompSys"/>
</dbReference>
<evidence type="ECO:0000256" key="1">
    <source>
        <dbReference type="ARBA" id="ARBA00000085"/>
    </source>
</evidence>
<evidence type="ECO:0000256" key="6">
    <source>
        <dbReference type="PROSITE-ProRule" id="PRU00339"/>
    </source>
</evidence>
<evidence type="ECO:0000313" key="11">
    <source>
        <dbReference type="Proteomes" id="UP000321367"/>
    </source>
</evidence>
<dbReference type="InterPro" id="IPR011990">
    <property type="entry name" value="TPR-like_helical_dom_sf"/>
</dbReference>
<keyword evidence="3" id="KW-0808">Transferase</keyword>
<sequence length="651" mass="74516">MKFPHLLICPYFLLATLLFSCNSNQKENSLNDNTESTSLQSPRKDSVTFYFDQAKSVKGAQEKIVFLNKALAAVPNENDTILTNLLDFKIYYHNQIKEYDSSLYFSDKLLNTAKFQKDTSYEAMAYYRKATIHKYLKVEEKVFENHYRALQLYLKINDSAKAGKNLSDMSLSQGRVMDYTGSQESATESLKYLNKYKDSIGISSAYNNIAIAYRQQGFHDDAIKEYQNALRYSTNLADSLSHLNNMALVLGDQKKFEEAIRILQQIVLKSSTVNESSKARFLNNLAYTKWLRDSTIDIAKDLQEAKEIRLKIDDKPGLLSSYNDLSVYFLTKDKNQAKIFAKEHLNVATELNSESAQLRALKRLVRLSSGEELRKYSEEYFLINEDLNESNLKAKNTFAKIKYDEEQKEKEINNLEAETVRQQLETKQLEDQMLIMFLGSLLILSIGGFILYYFKHKHKKEKLQEVYITETRISKKIHDELANDIYNMMGSLEPIASPDVLDNLASIYSRTRDISRANSDIDTGENYIAHLLSILSNAAPANAKLIIKGENSINWKNISEEKKIVIYRVLQEFMVNMKKHSTASFVAIIFSKTEKFLNIDYSDNGQGSELSTIKSGNGLKNVENRIISVNGKLNFETEKGKGLKTNIQIPI</sequence>
<evidence type="ECO:0000256" key="2">
    <source>
        <dbReference type="ARBA" id="ARBA00012438"/>
    </source>
</evidence>
<organism evidence="10 11">
    <name type="scientific">Gillisia hiemivivida</name>
    <dbReference type="NCBI Taxonomy" id="291190"/>
    <lineage>
        <taxon>Bacteria</taxon>
        <taxon>Pseudomonadati</taxon>
        <taxon>Bacteroidota</taxon>
        <taxon>Flavobacteriia</taxon>
        <taxon>Flavobacteriales</taxon>
        <taxon>Flavobacteriaceae</taxon>
        <taxon>Gillisia</taxon>
    </lineage>
</organism>
<dbReference type="PROSITE" id="PS51257">
    <property type="entry name" value="PROKAR_LIPOPROTEIN"/>
    <property type="match status" value="1"/>
</dbReference>
<comment type="catalytic activity">
    <reaction evidence="1">
        <text>ATP + protein L-histidine = ADP + protein N-phospho-L-histidine.</text>
        <dbReference type="EC" id="2.7.13.3"/>
    </reaction>
</comment>
<keyword evidence="4" id="KW-0418">Kinase</keyword>
<dbReference type="RefSeq" id="WP_146932214.1">
    <property type="nucleotide sequence ID" value="NZ_CBCSHZ010000008.1"/>
</dbReference>
<keyword evidence="11" id="KW-1185">Reference proteome</keyword>
<evidence type="ECO:0000256" key="9">
    <source>
        <dbReference type="SAM" id="SignalP"/>
    </source>
</evidence>
<dbReference type="OrthoDB" id="943406at2"/>
<keyword evidence="8" id="KW-0472">Membrane</keyword>
<proteinExistence type="predicted"/>
<feature type="signal peptide" evidence="9">
    <location>
        <begin position="1"/>
        <end position="25"/>
    </location>
</feature>
<dbReference type="PANTHER" id="PTHR24421:SF10">
    <property type="entry name" value="NITRATE_NITRITE SENSOR PROTEIN NARQ"/>
    <property type="match status" value="1"/>
</dbReference>
<evidence type="ECO:0000256" key="8">
    <source>
        <dbReference type="SAM" id="Phobius"/>
    </source>
</evidence>
<dbReference type="GO" id="GO:0004673">
    <property type="term" value="F:protein histidine kinase activity"/>
    <property type="evidence" value="ECO:0007669"/>
    <property type="project" value="UniProtKB-EC"/>
</dbReference>
<dbReference type="InterPro" id="IPR019734">
    <property type="entry name" value="TPR_rpt"/>
</dbReference>
<dbReference type="SUPFAM" id="SSF55874">
    <property type="entry name" value="ATPase domain of HSP90 chaperone/DNA topoisomerase II/histidine kinase"/>
    <property type="match status" value="1"/>
</dbReference>
<dbReference type="Gene3D" id="3.30.565.10">
    <property type="entry name" value="Histidine kinase-like ATPase, C-terminal domain"/>
    <property type="match status" value="1"/>
</dbReference>
<dbReference type="Pfam" id="PF13424">
    <property type="entry name" value="TPR_12"/>
    <property type="match status" value="1"/>
</dbReference>
<dbReference type="CDD" id="cd16917">
    <property type="entry name" value="HATPase_UhpB-NarQ-NarX-like"/>
    <property type="match status" value="1"/>
</dbReference>
<name>A0A5C6ZUU4_9FLAO</name>
<dbReference type="SUPFAM" id="SSF48452">
    <property type="entry name" value="TPR-like"/>
    <property type="match status" value="1"/>
</dbReference>
<feature type="chain" id="PRO_5023064908" description="histidine kinase" evidence="9">
    <location>
        <begin position="26"/>
        <end position="651"/>
    </location>
</feature>
<feature type="transmembrane region" description="Helical" evidence="8">
    <location>
        <begin position="433"/>
        <end position="454"/>
    </location>
</feature>
<gene>
    <name evidence="10" type="ORF">ES724_08865</name>
</gene>
<dbReference type="InterPro" id="IPR036890">
    <property type="entry name" value="HATPase_C_sf"/>
</dbReference>
<dbReference type="EC" id="2.7.13.3" evidence="2"/>
<dbReference type="SMART" id="SM00028">
    <property type="entry name" value="TPR"/>
    <property type="match status" value="3"/>
</dbReference>
<dbReference type="GO" id="GO:0000160">
    <property type="term" value="P:phosphorelay signal transduction system"/>
    <property type="evidence" value="ECO:0007669"/>
    <property type="project" value="UniProtKB-KW"/>
</dbReference>
<keyword evidence="5" id="KW-0902">Two-component regulatory system</keyword>
<keyword evidence="9" id="KW-0732">Signal</keyword>
<evidence type="ECO:0000256" key="3">
    <source>
        <dbReference type="ARBA" id="ARBA00022679"/>
    </source>
</evidence>
<dbReference type="PANTHER" id="PTHR24421">
    <property type="entry name" value="NITRATE/NITRITE SENSOR PROTEIN NARX-RELATED"/>
    <property type="match status" value="1"/>
</dbReference>
<protein>
    <recommendedName>
        <fullName evidence="2">histidine kinase</fullName>
        <ecNumber evidence="2">2.7.13.3</ecNumber>
    </recommendedName>
</protein>
<evidence type="ECO:0000256" key="5">
    <source>
        <dbReference type="ARBA" id="ARBA00023012"/>
    </source>
</evidence>
<comment type="caution">
    <text evidence="10">The sequence shown here is derived from an EMBL/GenBank/DDBJ whole genome shotgun (WGS) entry which is preliminary data.</text>
</comment>
<dbReference type="EMBL" id="VORY01000008">
    <property type="protein sequence ID" value="TXD93761.1"/>
    <property type="molecule type" value="Genomic_DNA"/>
</dbReference>
<evidence type="ECO:0000313" key="10">
    <source>
        <dbReference type="EMBL" id="TXD93761.1"/>
    </source>
</evidence>
<feature type="coiled-coil region" evidence="7">
    <location>
        <begin position="398"/>
        <end position="432"/>
    </location>
</feature>
<feature type="repeat" description="TPR" evidence="6">
    <location>
        <begin position="203"/>
        <end position="236"/>
    </location>
</feature>
<keyword evidence="6" id="KW-0802">TPR repeat</keyword>
<keyword evidence="8" id="KW-1133">Transmembrane helix</keyword>
<dbReference type="Gene3D" id="1.25.40.10">
    <property type="entry name" value="Tetratricopeptide repeat domain"/>
    <property type="match status" value="2"/>
</dbReference>
<evidence type="ECO:0000256" key="4">
    <source>
        <dbReference type="ARBA" id="ARBA00022777"/>
    </source>
</evidence>
<dbReference type="PROSITE" id="PS50005">
    <property type="entry name" value="TPR"/>
    <property type="match status" value="1"/>
</dbReference>
<keyword evidence="7" id="KW-0175">Coiled coil</keyword>
<dbReference type="AlphaFoldDB" id="A0A5C6ZUU4"/>
<accession>A0A5C6ZUU4</accession>
<reference evidence="10 11" key="1">
    <citation type="submission" date="2019-08" db="EMBL/GenBank/DDBJ databases">
        <title>Genome sequence of Gillisia hiemivivida IC154 (type strain).</title>
        <authorList>
            <person name="Bowman J.P."/>
        </authorList>
    </citation>
    <scope>NUCLEOTIDE SEQUENCE [LARGE SCALE GENOMIC DNA]</scope>
    <source>
        <strain evidence="10 11">IC154</strain>
    </source>
</reference>